<dbReference type="InterPro" id="IPR011329">
    <property type="entry name" value="Killer_tox_Kp4/SMK"/>
</dbReference>
<organism evidence="4 7">
    <name type="scientific">Orbilia oligospora</name>
    <name type="common">Nematode-trapping fungus</name>
    <name type="synonym">Arthrobotrys oligospora</name>
    <dbReference type="NCBI Taxonomy" id="2813651"/>
    <lineage>
        <taxon>Eukaryota</taxon>
        <taxon>Fungi</taxon>
        <taxon>Dikarya</taxon>
        <taxon>Ascomycota</taxon>
        <taxon>Pezizomycotina</taxon>
        <taxon>Orbiliomycetes</taxon>
        <taxon>Orbiliales</taxon>
        <taxon>Orbiliaceae</taxon>
        <taxon>Orbilia</taxon>
    </lineage>
</organism>
<accession>A0A6G1M2A6</accession>
<dbReference type="AlphaFoldDB" id="A0A6G1M2A6"/>
<keyword evidence="2" id="KW-0732">Signal</keyword>
<sequence>MNLLPLLAILHIGFGNPLPHEFNPTATDFVNGPVSTEAENTNITISGLDTSTSSAFNSTVPSSIANSNPTNTLTTTASISSILSFPLVESTPSSFSLINPYFEETSFYKEPHPTPESSTESPTIYAPYQTEDSQSTSLVDSVTSIDLIASIDPTTSDIPALPSPPPPPPPPPPPLLSPSLQPQIQDFSSPYHDASGQPLHPATQTPPHVPRANPVTSLFHKIVKAISSSKSLIRRAQNDPPTEDVPQNMPLDIFFTHEVKPALGINCRGPTPCSFDRSDHKFLALSLNHLIERLDDNISYTHLQKVACADSLVFPAKPTGYLCAWFDFAKRTNTSYYETLDGGRWVTAWNVKRLAKEILRHKCRRCGSVPIEYPLHNDNSLGFFTFMAHPQGCPGEEFEIDAICTHQDMAADAHDPLVGAEVSETNNGTKDYDGSNDTRSVPFSL</sequence>
<dbReference type="InterPro" id="IPR015131">
    <property type="entry name" value="Killer_tox_Kp4"/>
</dbReference>
<gene>
    <name evidence="5" type="ORF">TWF106_000261</name>
    <name evidence="4" type="ORF">TWF679_001913</name>
</gene>
<comment type="caution">
    <text evidence="4">The sequence shown here is derived from an EMBL/GenBank/DDBJ whole genome shotgun (WGS) entry which is preliminary data.</text>
</comment>
<feature type="chain" id="PRO_5041171016" description="Killer toxin Kp4 domain-containing protein" evidence="2">
    <location>
        <begin position="16"/>
        <end position="445"/>
    </location>
</feature>
<feature type="compositionally biased region" description="Polar residues" evidence="1">
    <location>
        <begin position="423"/>
        <end position="445"/>
    </location>
</feature>
<evidence type="ECO:0000256" key="2">
    <source>
        <dbReference type="SAM" id="SignalP"/>
    </source>
</evidence>
<evidence type="ECO:0000313" key="7">
    <source>
        <dbReference type="Proteomes" id="UP000614610"/>
    </source>
</evidence>
<dbReference type="Proteomes" id="UP000472727">
    <property type="component" value="Unassembled WGS sequence"/>
</dbReference>
<dbReference type="OrthoDB" id="4177994at2759"/>
<feature type="compositionally biased region" description="Pro residues" evidence="1">
    <location>
        <begin position="161"/>
        <end position="176"/>
    </location>
</feature>
<feature type="domain" description="Killer toxin Kp4" evidence="3">
    <location>
        <begin position="260"/>
        <end position="385"/>
    </location>
</feature>
<reference evidence="4 6" key="1">
    <citation type="submission" date="2019-06" db="EMBL/GenBank/DDBJ databases">
        <authorList>
            <person name="Palmer J.M."/>
        </authorList>
    </citation>
    <scope>NUCLEOTIDE SEQUENCE</scope>
    <source>
        <strain evidence="5 6">TWF106</strain>
        <strain evidence="4">TWF679</strain>
    </source>
</reference>
<dbReference type="GO" id="GO:0005576">
    <property type="term" value="C:extracellular region"/>
    <property type="evidence" value="ECO:0007669"/>
    <property type="project" value="InterPro"/>
</dbReference>
<dbReference type="EMBL" id="WIWS01000010">
    <property type="protein sequence ID" value="KAF3226519.1"/>
    <property type="molecule type" value="Genomic_DNA"/>
</dbReference>
<dbReference type="Gene3D" id="3.30.430.10">
    <property type="entry name" value="Killer Toxin P4, subunit A"/>
    <property type="match status" value="1"/>
</dbReference>
<name>A0A6G1M2A6_ORBOL</name>
<feature type="signal peptide" evidence="2">
    <location>
        <begin position="1"/>
        <end position="15"/>
    </location>
</feature>
<dbReference type="Pfam" id="PF09044">
    <property type="entry name" value="Kp4"/>
    <property type="match status" value="1"/>
</dbReference>
<evidence type="ECO:0000313" key="6">
    <source>
        <dbReference type="Proteomes" id="UP000472727"/>
    </source>
</evidence>
<feature type="region of interest" description="Disordered" evidence="1">
    <location>
        <begin position="153"/>
        <end position="213"/>
    </location>
</feature>
<proteinExistence type="predicted"/>
<evidence type="ECO:0000313" key="4">
    <source>
        <dbReference type="EMBL" id="KAF3217712.1"/>
    </source>
</evidence>
<protein>
    <recommendedName>
        <fullName evidence="3">Killer toxin Kp4 domain-containing protein</fullName>
    </recommendedName>
</protein>
<dbReference type="EMBL" id="WIWT01000013">
    <property type="protein sequence ID" value="KAF3217712.1"/>
    <property type="molecule type" value="Genomic_DNA"/>
</dbReference>
<evidence type="ECO:0000256" key="1">
    <source>
        <dbReference type="SAM" id="MobiDB-lite"/>
    </source>
</evidence>
<feature type="region of interest" description="Disordered" evidence="1">
    <location>
        <begin position="421"/>
        <end position="445"/>
    </location>
</feature>
<evidence type="ECO:0000313" key="5">
    <source>
        <dbReference type="EMBL" id="KAF3226519.1"/>
    </source>
</evidence>
<evidence type="ECO:0000259" key="3">
    <source>
        <dbReference type="Pfam" id="PF09044"/>
    </source>
</evidence>
<dbReference type="Proteomes" id="UP000614610">
    <property type="component" value="Unassembled WGS sequence"/>
</dbReference>
<dbReference type="SUPFAM" id="SSF55221">
    <property type="entry name" value="Yeast killer toxins"/>
    <property type="match status" value="1"/>
</dbReference>